<dbReference type="Proteomes" id="UP000039217">
    <property type="component" value="Unassembled WGS sequence"/>
</dbReference>
<dbReference type="EMBL" id="CHKL01000501">
    <property type="protein sequence ID" value="COW89707.1"/>
    <property type="molecule type" value="Genomic_DNA"/>
</dbReference>
<dbReference type="Proteomes" id="UP000048948">
    <property type="component" value="Unassembled WGS sequence"/>
</dbReference>
<dbReference type="AlphaFoldDB" id="A0A655AV11"/>
<feature type="region of interest" description="Disordered" evidence="1">
    <location>
        <begin position="1"/>
        <end position="51"/>
    </location>
</feature>
<dbReference type="EMBL" id="CNGE01001332">
    <property type="protein sequence ID" value="CKU02029.1"/>
    <property type="molecule type" value="Genomic_DNA"/>
</dbReference>
<gene>
    <name evidence="3" type="ORF">ERS007661_03047</name>
    <name evidence="4" type="ORF">ERS007679_03814</name>
    <name evidence="5" type="ORF">ERS007741_03375</name>
    <name evidence="2" type="ORF">ERS027646_04391</name>
</gene>
<feature type="compositionally biased region" description="Low complexity" evidence="1">
    <location>
        <begin position="1"/>
        <end position="22"/>
    </location>
</feature>
<dbReference type="EMBL" id="CQQC01001233">
    <property type="protein sequence ID" value="CNV76484.1"/>
    <property type="molecule type" value="Genomic_DNA"/>
</dbReference>
<evidence type="ECO:0000313" key="2">
    <source>
        <dbReference type="EMBL" id="CKU02029.1"/>
    </source>
</evidence>
<evidence type="ECO:0000313" key="7">
    <source>
        <dbReference type="Proteomes" id="UP000045842"/>
    </source>
</evidence>
<evidence type="ECO:0000313" key="5">
    <source>
        <dbReference type="EMBL" id="COW89707.1"/>
    </source>
</evidence>
<name>A0A655AV11_MYCTX</name>
<evidence type="ECO:0000256" key="1">
    <source>
        <dbReference type="SAM" id="MobiDB-lite"/>
    </source>
</evidence>
<evidence type="ECO:0000313" key="8">
    <source>
        <dbReference type="Proteomes" id="UP000048600"/>
    </source>
</evidence>
<organism evidence="2 9">
    <name type="scientific">Mycobacterium tuberculosis</name>
    <dbReference type="NCBI Taxonomy" id="1773"/>
    <lineage>
        <taxon>Bacteria</taxon>
        <taxon>Bacillati</taxon>
        <taxon>Actinomycetota</taxon>
        <taxon>Actinomycetes</taxon>
        <taxon>Mycobacteriales</taxon>
        <taxon>Mycobacteriaceae</taxon>
        <taxon>Mycobacterium</taxon>
        <taxon>Mycobacterium tuberculosis complex</taxon>
    </lineage>
</organism>
<evidence type="ECO:0000313" key="4">
    <source>
        <dbReference type="EMBL" id="COW41166.1"/>
    </source>
</evidence>
<feature type="region of interest" description="Disordered" evidence="1">
    <location>
        <begin position="170"/>
        <end position="193"/>
    </location>
</feature>
<accession>A0A655AV11</accession>
<dbReference type="Proteomes" id="UP000045842">
    <property type="component" value="Unassembled WGS sequence"/>
</dbReference>
<proteinExistence type="predicted"/>
<evidence type="ECO:0000313" key="9">
    <source>
        <dbReference type="Proteomes" id="UP000048948"/>
    </source>
</evidence>
<dbReference type="EMBL" id="CSAD01000781">
    <property type="protein sequence ID" value="COW41166.1"/>
    <property type="molecule type" value="Genomic_DNA"/>
</dbReference>
<evidence type="ECO:0000313" key="3">
    <source>
        <dbReference type="EMBL" id="CNV76484.1"/>
    </source>
</evidence>
<dbReference type="Proteomes" id="UP000048600">
    <property type="component" value="Unassembled WGS sequence"/>
</dbReference>
<evidence type="ECO:0000313" key="6">
    <source>
        <dbReference type="Proteomes" id="UP000039217"/>
    </source>
</evidence>
<protein>
    <submittedName>
        <fullName evidence="2">Uncharacterized protein</fullName>
    </submittedName>
</protein>
<sequence>MSSPPLRSAPSPAPSARPTACRPESRRSPRPARCALRRASRSPWTPGASRGCTARCGCNPRPEQCPACRPDPGRFGRGRPASDARHVLCRPPAALFPEARPRRLSFRATGFRRSDASSPSLRGPLPAPPDWIQQSKSPLHHHYSAPAVDTCRDLGWLPAEFGTRRWDRHRCPSRSAARAPPGTLHRLQSDPPSIRRSHHILRRCVAHGGAARVG</sequence>
<reference evidence="6 7" key="1">
    <citation type="submission" date="2015-03" db="EMBL/GenBank/DDBJ databases">
        <authorList>
            <consortium name="Pathogen Informatics"/>
        </authorList>
    </citation>
    <scope>NUCLEOTIDE SEQUENCE [LARGE SCALE GENOMIC DNA]</scope>
    <source>
        <strain evidence="2 9">Bir 172</strain>
        <strain evidence="3 6">D00501624</strain>
        <strain evidence="4 7">G09801536</strain>
        <strain evidence="5 8">P00601463</strain>
    </source>
</reference>